<dbReference type="GO" id="GO:0061343">
    <property type="term" value="P:cell adhesion involved in heart morphogenesis"/>
    <property type="evidence" value="ECO:0007669"/>
    <property type="project" value="TreeGrafter"/>
</dbReference>
<dbReference type="GO" id="GO:0007508">
    <property type="term" value="P:larval heart development"/>
    <property type="evidence" value="ECO:0007669"/>
    <property type="project" value="TreeGrafter"/>
</dbReference>
<reference evidence="1 2" key="1">
    <citation type="submission" date="2016-02" db="EMBL/GenBank/DDBJ databases">
        <title>Band-tailed pigeon sequencing and assembly.</title>
        <authorList>
            <person name="Soares A.E."/>
            <person name="Novak B.J."/>
            <person name="Rice E.S."/>
            <person name="O'Connell B."/>
            <person name="Chang D."/>
            <person name="Weber S."/>
            <person name="Shapiro B."/>
        </authorList>
    </citation>
    <scope>NUCLEOTIDE SEQUENCE [LARGE SCALE GENOMIC DNA]</scope>
    <source>
        <strain evidence="1">BTP2013</strain>
        <tissue evidence="1">Blood</tissue>
    </source>
</reference>
<gene>
    <name evidence="1" type="ORF">AV530_012568</name>
</gene>
<name>A0A1V4JBY9_PATFA</name>
<keyword evidence="2" id="KW-1185">Reference proteome</keyword>
<dbReference type="AlphaFoldDB" id="A0A1V4JBY9"/>
<dbReference type="GO" id="GO:0031012">
    <property type="term" value="C:extracellular matrix"/>
    <property type="evidence" value="ECO:0007669"/>
    <property type="project" value="TreeGrafter"/>
</dbReference>
<dbReference type="OrthoDB" id="6152956at2759"/>
<dbReference type="PANTHER" id="PTHR33395">
    <property type="entry name" value="TRANSCRIPTASE, PUTATIVE-RELATED-RELATED"/>
    <property type="match status" value="1"/>
</dbReference>
<sequence length="122" mass="14073">MTAMITRNATEITTSKYTITEITSRDFNLPNADKEYHTAGINMSRRFLKHLDNNFLVQVLRDLTRKVAFLDLILTNREGLVGYVATGGSLFHNDDEEVRFKIFANRRKTSSQTLTLDMRRSI</sequence>
<evidence type="ECO:0000313" key="1">
    <source>
        <dbReference type="EMBL" id="OPJ69545.1"/>
    </source>
</evidence>
<proteinExistence type="predicted"/>
<organism evidence="1 2">
    <name type="scientific">Patagioenas fasciata monilis</name>
    <dbReference type="NCBI Taxonomy" id="372326"/>
    <lineage>
        <taxon>Eukaryota</taxon>
        <taxon>Metazoa</taxon>
        <taxon>Chordata</taxon>
        <taxon>Craniata</taxon>
        <taxon>Vertebrata</taxon>
        <taxon>Euteleostomi</taxon>
        <taxon>Archelosauria</taxon>
        <taxon>Archosauria</taxon>
        <taxon>Dinosauria</taxon>
        <taxon>Saurischia</taxon>
        <taxon>Theropoda</taxon>
        <taxon>Coelurosauria</taxon>
        <taxon>Aves</taxon>
        <taxon>Neognathae</taxon>
        <taxon>Neoaves</taxon>
        <taxon>Columbimorphae</taxon>
        <taxon>Columbiformes</taxon>
        <taxon>Columbidae</taxon>
        <taxon>Patagioenas</taxon>
    </lineage>
</organism>
<dbReference type="STRING" id="372326.A0A1V4JBY9"/>
<dbReference type="PANTHER" id="PTHR33395:SF22">
    <property type="entry name" value="REVERSE TRANSCRIPTASE DOMAIN-CONTAINING PROTEIN"/>
    <property type="match status" value="1"/>
</dbReference>
<dbReference type="EMBL" id="LSYS01008075">
    <property type="protein sequence ID" value="OPJ69545.1"/>
    <property type="molecule type" value="Genomic_DNA"/>
</dbReference>
<comment type="caution">
    <text evidence="1">The sequence shown here is derived from an EMBL/GenBank/DDBJ whole genome shotgun (WGS) entry which is preliminary data.</text>
</comment>
<dbReference type="Proteomes" id="UP000190648">
    <property type="component" value="Unassembled WGS sequence"/>
</dbReference>
<protein>
    <submittedName>
        <fullName evidence="1">Uncharacterized protein</fullName>
    </submittedName>
</protein>
<evidence type="ECO:0000313" key="2">
    <source>
        <dbReference type="Proteomes" id="UP000190648"/>
    </source>
</evidence>
<accession>A0A1V4JBY9</accession>